<feature type="domain" description="Reverse transcriptase" evidence="2">
    <location>
        <begin position="142"/>
        <end position="392"/>
    </location>
</feature>
<protein>
    <recommendedName>
        <fullName evidence="2">Reverse transcriptase domain-containing protein</fullName>
    </recommendedName>
</protein>
<evidence type="ECO:0000259" key="2">
    <source>
        <dbReference type="PROSITE" id="PS50878"/>
    </source>
</evidence>
<dbReference type="InterPro" id="IPR058912">
    <property type="entry name" value="HTH_animal"/>
</dbReference>
<name>A0A8S2M9Y3_9BILA</name>
<dbReference type="AlphaFoldDB" id="A0A8S2M9Y3"/>
<reference evidence="3" key="1">
    <citation type="submission" date="2021-02" db="EMBL/GenBank/DDBJ databases">
        <authorList>
            <person name="Nowell W R."/>
        </authorList>
    </citation>
    <scope>NUCLEOTIDE SEQUENCE</scope>
</reference>
<dbReference type="PROSITE" id="PS50878">
    <property type="entry name" value="RT_POL"/>
    <property type="match status" value="1"/>
</dbReference>
<dbReference type="EMBL" id="CAJOBI010002832">
    <property type="protein sequence ID" value="CAF3946130.1"/>
    <property type="molecule type" value="Genomic_DNA"/>
</dbReference>
<accession>A0A8S2M9Y3</accession>
<sequence length="675" mass="77888">MFIKDLKYVIPCQSRFSHHYIPTTDTRVKQAFQELKHLLSELYSSPLPRSLAVCSQQEYKFVRSIQQLLHCRTDIVIRRRDKSKVFYIGKAIDFERKAEEYMLKTEAYQEITNGRSPLSDILCAVQTSLENLVRRQILTSKQQNQIPPKLNQLELGHYHGLPAPHKPNTLLRPIIACINGPTTLVSKVLNALLPPIFLSVVRETTFINDIDVIRKLEKYVLDGLFQSTTKFIVIDVTDLYTMIPREGALRALLRFLEENSYDGKIGSLRIDSIMKLARLVLDNNCFVYNNKFYKQIRGGAMGSAFTQVLANIYMYCWEQDLIKYTTEHRGIYGRYIDDIFMATNQTAIEIQQQLKKMMNKDINIKINYEINTAVNFLDITITNENGQLKTLIYHKPTTEPYILPFTPDHPRHMHRNIPYAALMRAAHLCSNLQRDCSIQDGCLIKLGFFILPFQSKDYTEIDSLACASRNVQNQSSTTTNASERIRSSLDEQISQLVVSISNQNNEVRRSQQNVDQANINVRNAQQQVASSEKVVQDKQNGLNAAEHEMQQAQADVERARHCARRRRKRGFGGWWRKHVENPVGKVLQQNVVRPVCRVLNSVGIDNAQGKRIFAEHRLNEPRQHLHHHLQNLGNQRAQHAIAETQLRTANLQLSTLTTQLQEQQKKTYPYNITYK</sequence>
<keyword evidence="1" id="KW-0175">Coiled coil</keyword>
<organism evidence="3 4">
    <name type="scientific">Rotaria magnacalcarata</name>
    <dbReference type="NCBI Taxonomy" id="392030"/>
    <lineage>
        <taxon>Eukaryota</taxon>
        <taxon>Metazoa</taxon>
        <taxon>Spiralia</taxon>
        <taxon>Gnathifera</taxon>
        <taxon>Rotifera</taxon>
        <taxon>Eurotatoria</taxon>
        <taxon>Bdelloidea</taxon>
        <taxon>Philodinida</taxon>
        <taxon>Philodinidae</taxon>
        <taxon>Rotaria</taxon>
    </lineage>
</organism>
<evidence type="ECO:0000256" key="1">
    <source>
        <dbReference type="SAM" id="Coils"/>
    </source>
</evidence>
<dbReference type="InterPro" id="IPR000477">
    <property type="entry name" value="RT_dom"/>
</dbReference>
<proteinExistence type="predicted"/>
<gene>
    <name evidence="3" type="ORF">SMN809_LOCUS8990</name>
</gene>
<comment type="caution">
    <text evidence="3">The sequence shown here is derived from an EMBL/GenBank/DDBJ whole genome shotgun (WGS) entry which is preliminary data.</text>
</comment>
<feature type="coiled-coil region" evidence="1">
    <location>
        <begin position="500"/>
        <end position="562"/>
    </location>
</feature>
<dbReference type="Proteomes" id="UP000676336">
    <property type="component" value="Unassembled WGS sequence"/>
</dbReference>
<dbReference type="PANTHER" id="PTHR21301:SF10">
    <property type="entry name" value="REVERSE TRANSCRIPTASE DOMAIN-CONTAINING PROTEIN"/>
    <property type="match status" value="1"/>
</dbReference>
<dbReference type="PANTHER" id="PTHR21301">
    <property type="entry name" value="REVERSE TRANSCRIPTASE"/>
    <property type="match status" value="1"/>
</dbReference>
<evidence type="ECO:0000313" key="4">
    <source>
        <dbReference type="Proteomes" id="UP000676336"/>
    </source>
</evidence>
<dbReference type="Pfam" id="PF26215">
    <property type="entry name" value="HTH_animal"/>
    <property type="match status" value="1"/>
</dbReference>
<evidence type="ECO:0000313" key="3">
    <source>
        <dbReference type="EMBL" id="CAF3946130.1"/>
    </source>
</evidence>